<dbReference type="Gene3D" id="3.40.50.410">
    <property type="entry name" value="von Willebrand factor, type A domain"/>
    <property type="match status" value="1"/>
</dbReference>
<dbReference type="SMART" id="SM00327">
    <property type="entry name" value="VWA"/>
    <property type="match status" value="1"/>
</dbReference>
<dbReference type="Proteomes" id="UP000237274">
    <property type="component" value="Unassembled WGS sequence"/>
</dbReference>
<dbReference type="AlphaFoldDB" id="A0ABD6VP83"/>
<reference evidence="2 3" key="1">
    <citation type="submission" date="2017-01" db="EMBL/GenBank/DDBJ databases">
        <title>Comparative Genomics of 38 Pectobacterium strains comprising three species revealed the characteristics of Pectobacterium carotovorum.</title>
        <authorList>
            <person name="Xie H."/>
            <person name="Ma Y."/>
            <person name="Li X."/>
        </authorList>
    </citation>
    <scope>NUCLEOTIDE SEQUENCE [LARGE SCALE GENOMIC DNA]</scope>
    <source>
        <strain evidence="2 3">Q142</strain>
    </source>
</reference>
<name>A0ABD6VP83_9GAMM</name>
<proteinExistence type="predicted"/>
<evidence type="ECO:0000313" key="3">
    <source>
        <dbReference type="Proteomes" id="UP000237274"/>
    </source>
</evidence>
<comment type="caution">
    <text evidence="2">The sequence shown here is derived from an EMBL/GenBank/DDBJ whole genome shotgun (WGS) entry which is preliminary data.</text>
</comment>
<accession>A0ABD6VP83</accession>
<dbReference type="InterPro" id="IPR002035">
    <property type="entry name" value="VWF_A"/>
</dbReference>
<sequence length="383" mass="43377">MSAQDPQSDDKEKNGKRWRLILGHYADEALGKAAFDAQDLKVERTLDYLYRREYQRRGLKQEGGRHGSLDQSQLTAVNWLNQARKLFPSSTFERMQSQAIERYEISHLFNDPQALQAMEPTPALAKALLSLRGRMNEETREAVRDIIRKVVDEILRTLRPTFTNALTGRRNRFRRSPIPSSQNFDWRATIAANLKHFDREKNRLVIETPHFNSRMQRHMPWDVILCVDQSASMSSSVMYAAVCASILAALPAVRVSLIVFDTQVVDLSHLAHDPVDVLMTVQLGGGTNIAKAMQYCEQQVQNPKRTIVTLISDFEEGGALNRLLSCVQRMHSQQITLLGLAALDDAAQPVYDTAIGQKLADRGMHVAALTPEHFAQWLAEVMR</sequence>
<feature type="domain" description="VWFA" evidence="1">
    <location>
        <begin position="220"/>
        <end position="379"/>
    </location>
</feature>
<gene>
    <name evidence="2" type="ORF">BV926_15785</name>
</gene>
<evidence type="ECO:0000259" key="1">
    <source>
        <dbReference type="SMART" id="SM00327"/>
    </source>
</evidence>
<dbReference type="RefSeq" id="WP_103162669.1">
    <property type="nucleotide sequence ID" value="NZ_JACDRW010000002.1"/>
</dbReference>
<dbReference type="SUPFAM" id="SSF53300">
    <property type="entry name" value="vWA-like"/>
    <property type="match status" value="1"/>
</dbReference>
<organism evidence="2 3">
    <name type="scientific">Pectobacterium odoriferum</name>
    <dbReference type="NCBI Taxonomy" id="78398"/>
    <lineage>
        <taxon>Bacteria</taxon>
        <taxon>Pseudomonadati</taxon>
        <taxon>Pseudomonadota</taxon>
        <taxon>Gammaproteobacteria</taxon>
        <taxon>Enterobacterales</taxon>
        <taxon>Pectobacteriaceae</taxon>
        <taxon>Pectobacterium</taxon>
    </lineage>
</organism>
<dbReference type="InterPro" id="IPR008912">
    <property type="entry name" value="Uncharacterised_CoxE"/>
</dbReference>
<dbReference type="InterPro" id="IPR036465">
    <property type="entry name" value="vWFA_dom_sf"/>
</dbReference>
<evidence type="ECO:0000313" key="2">
    <source>
        <dbReference type="EMBL" id="POE25512.1"/>
    </source>
</evidence>
<dbReference type="EMBL" id="MTAO01000011">
    <property type="protein sequence ID" value="POE25512.1"/>
    <property type="molecule type" value="Genomic_DNA"/>
</dbReference>
<dbReference type="PANTHER" id="PTHR30634">
    <property type="entry name" value="OUTER MEMBRANE LOLAB LIPOPROTEIN INSERTION APPARATUS"/>
    <property type="match status" value="1"/>
</dbReference>
<protein>
    <submittedName>
        <fullName evidence="2">VWA containing CoxE family protein</fullName>
    </submittedName>
</protein>
<dbReference type="PANTHER" id="PTHR30634:SF16">
    <property type="entry name" value="OUTER-MEMBRANE LIPOPROTEIN LOLB"/>
    <property type="match status" value="1"/>
</dbReference>
<dbReference type="InterPro" id="IPR050458">
    <property type="entry name" value="LolB"/>
</dbReference>
<dbReference type="Pfam" id="PF05762">
    <property type="entry name" value="VWA_CoxE"/>
    <property type="match status" value="1"/>
</dbReference>